<feature type="domain" description="Subtilisin inhibitor" evidence="8">
    <location>
        <begin position="47"/>
        <end position="131"/>
    </location>
</feature>
<feature type="chain" id="PRO_5011548517" evidence="7">
    <location>
        <begin position="36"/>
        <end position="145"/>
    </location>
</feature>
<dbReference type="PROSITE" id="PS00999">
    <property type="entry name" value="SSI"/>
    <property type="match status" value="1"/>
</dbReference>
<dbReference type="InterPro" id="IPR036819">
    <property type="entry name" value="Subtilisin_inhibitor-like_sf"/>
</dbReference>
<dbReference type="SUPFAM" id="SSF55399">
    <property type="entry name" value="Subtilisin inhibitor"/>
    <property type="match status" value="1"/>
</dbReference>
<sequence length="145" mass="14631">MRKSPRSSLSLALRPAAVAAVGAAALVLPAAPAIAADTEDPAAGPQSRLVLTMTPGLHSPGSEYTLECQPPGGTHPDAVGACAKLSAAAGDFDKLVPTGAMGCQGLHDPVTVSARGTWLGGEVAWSKTFGNSCEAITATNFVFRF</sequence>
<keyword evidence="5" id="KW-0722">Serine protease inhibitor</keyword>
<accession>A0A1H8Z6J9</accession>
<gene>
    <name evidence="9" type="ORF">SAMN05216481_101342</name>
</gene>
<evidence type="ECO:0000256" key="5">
    <source>
        <dbReference type="ARBA" id="ARBA00022900"/>
    </source>
</evidence>
<keyword evidence="7" id="KW-0732">Signal</keyword>
<comment type="similarity">
    <text evidence="2">Belongs to the protease inhibitor I16 (SSI) family.</text>
</comment>
<evidence type="ECO:0000256" key="6">
    <source>
        <dbReference type="ARBA" id="ARBA00023157"/>
    </source>
</evidence>
<dbReference type="GO" id="GO:0004867">
    <property type="term" value="F:serine-type endopeptidase inhibitor activity"/>
    <property type="evidence" value="ECO:0007669"/>
    <property type="project" value="UniProtKB-KW"/>
</dbReference>
<keyword evidence="6" id="KW-1015">Disulfide bond</keyword>
<evidence type="ECO:0000256" key="4">
    <source>
        <dbReference type="ARBA" id="ARBA00022690"/>
    </source>
</evidence>
<dbReference type="Pfam" id="PF00720">
    <property type="entry name" value="SSI"/>
    <property type="match status" value="1"/>
</dbReference>
<proteinExistence type="inferred from homology"/>
<evidence type="ECO:0000256" key="2">
    <source>
        <dbReference type="ARBA" id="ARBA00010472"/>
    </source>
</evidence>
<evidence type="ECO:0000259" key="8">
    <source>
        <dbReference type="Pfam" id="PF00720"/>
    </source>
</evidence>
<keyword evidence="3" id="KW-0964">Secreted</keyword>
<evidence type="ECO:0000256" key="3">
    <source>
        <dbReference type="ARBA" id="ARBA00022525"/>
    </source>
</evidence>
<dbReference type="STRING" id="403935.SAMN05216481_101342"/>
<dbReference type="Proteomes" id="UP000199055">
    <property type="component" value="Unassembled WGS sequence"/>
</dbReference>
<dbReference type="InterPro" id="IPR023549">
    <property type="entry name" value="Subtilisin_inhibitor"/>
</dbReference>
<name>A0A1H8Z6J9_9ACTN</name>
<evidence type="ECO:0000313" key="9">
    <source>
        <dbReference type="EMBL" id="SEP60006.1"/>
    </source>
</evidence>
<keyword evidence="4" id="KW-0646">Protease inhibitor</keyword>
<evidence type="ECO:0000313" key="10">
    <source>
        <dbReference type="Proteomes" id="UP000199055"/>
    </source>
</evidence>
<dbReference type="GO" id="GO:0005576">
    <property type="term" value="C:extracellular region"/>
    <property type="evidence" value="ECO:0007669"/>
    <property type="project" value="UniProtKB-SubCell"/>
</dbReference>
<keyword evidence="10" id="KW-1185">Reference proteome</keyword>
<feature type="signal peptide" evidence="7">
    <location>
        <begin position="1"/>
        <end position="35"/>
    </location>
</feature>
<organism evidence="9 10">
    <name type="scientific">Streptomyces radiopugnans</name>
    <dbReference type="NCBI Taxonomy" id="403935"/>
    <lineage>
        <taxon>Bacteria</taxon>
        <taxon>Bacillati</taxon>
        <taxon>Actinomycetota</taxon>
        <taxon>Actinomycetes</taxon>
        <taxon>Kitasatosporales</taxon>
        <taxon>Streptomycetaceae</taxon>
        <taxon>Streptomyces</taxon>
    </lineage>
</organism>
<dbReference type="InterPro" id="IPR020054">
    <property type="entry name" value="Prot_inh_SSI_I16_CS"/>
</dbReference>
<evidence type="ECO:0000256" key="7">
    <source>
        <dbReference type="SAM" id="SignalP"/>
    </source>
</evidence>
<reference evidence="9 10" key="1">
    <citation type="submission" date="2016-10" db="EMBL/GenBank/DDBJ databases">
        <authorList>
            <person name="de Groot N.N."/>
        </authorList>
    </citation>
    <scope>NUCLEOTIDE SEQUENCE [LARGE SCALE GENOMIC DNA]</scope>
    <source>
        <strain evidence="9 10">CGMCC 4.3519</strain>
    </source>
</reference>
<dbReference type="EMBL" id="FOET01000001">
    <property type="protein sequence ID" value="SEP60006.1"/>
    <property type="molecule type" value="Genomic_DNA"/>
</dbReference>
<evidence type="ECO:0000256" key="1">
    <source>
        <dbReference type="ARBA" id="ARBA00004613"/>
    </source>
</evidence>
<protein>
    <submittedName>
        <fullName evidence="9">Subtilisin inhibitor-like</fullName>
    </submittedName>
</protein>
<dbReference type="Gene3D" id="3.30.350.10">
    <property type="entry name" value="Subtilisin inhibitor-like"/>
    <property type="match status" value="1"/>
</dbReference>
<dbReference type="AlphaFoldDB" id="A0A1H8Z6J9"/>
<comment type="subcellular location">
    <subcellularLocation>
        <location evidence="1">Secreted</location>
    </subcellularLocation>
</comment>